<accession>A0A7S0Z5Y6</accession>
<evidence type="ECO:0000256" key="1">
    <source>
        <dbReference type="SAM" id="SignalP"/>
    </source>
</evidence>
<sequence length="523" mass="56610">MSRGATMRAAAAAVAVLCACNVGDAFLVPSGRLALRTFQRGASVGRAPLIPTARAPPRCMARMIFGGSDGEEEGGRGSVTTFFPAVDRIVAVGDVHGDVDALRGCLLMAELIDEDDQWIGGDTHFVQIGDILDRGDEEKDCLDLLVDLKPQAKAAGGAVHILLGNHEVMNADLDFRYVTPGAWDMWGEQASGTLLMKMKERLKSLGYPEYMRGRISAFRPGGHVAQQLADMQIAIQIGENVLVHGGLRKKHVEYGVEQINSVTREWLLHPAGDKPSIIDENDSPVWARLYSTPSPTAASTAELDQVLSSLGAQRMIVGHTPQLKGINCAVTDSGKEVWRCDTGMSKGMMKGPQECIEVLRDGTVHVLTWDGVVPGVLRSPEKIGEFVDVCDIDTGICTPSPEESSMMLAQQPKGGETGDIRPFKDLLDLDINQQPLKDSPAIERLRAIDDESLDTLPRLSLLVEKIIEDAVAADDKTLTKKAIREMLGRVVGTVPVSENQDFIYSTVDKVVLSYTEEAAGSRK</sequence>
<dbReference type="InterPro" id="IPR004843">
    <property type="entry name" value="Calcineurin-like_PHP"/>
</dbReference>
<dbReference type="GO" id="GO:0016787">
    <property type="term" value="F:hydrolase activity"/>
    <property type="evidence" value="ECO:0007669"/>
    <property type="project" value="InterPro"/>
</dbReference>
<keyword evidence="1" id="KW-0732">Signal</keyword>
<evidence type="ECO:0000259" key="2">
    <source>
        <dbReference type="Pfam" id="PF00149"/>
    </source>
</evidence>
<feature type="signal peptide" evidence="1">
    <location>
        <begin position="1"/>
        <end position="25"/>
    </location>
</feature>
<dbReference type="InterPro" id="IPR029052">
    <property type="entry name" value="Metallo-depent_PP-like"/>
</dbReference>
<dbReference type="SUPFAM" id="SSF56300">
    <property type="entry name" value="Metallo-dependent phosphatases"/>
    <property type="match status" value="1"/>
</dbReference>
<protein>
    <recommendedName>
        <fullName evidence="2">Calcineurin-like phosphoesterase domain-containing protein</fullName>
    </recommendedName>
</protein>
<organism evidence="3">
    <name type="scientific">Hemiselmis tepida</name>
    <dbReference type="NCBI Taxonomy" id="464990"/>
    <lineage>
        <taxon>Eukaryota</taxon>
        <taxon>Cryptophyceae</taxon>
        <taxon>Cryptomonadales</taxon>
        <taxon>Hemiselmidaceae</taxon>
        <taxon>Hemiselmis</taxon>
    </lineage>
</organism>
<dbReference type="PANTHER" id="PTHR46546:SF4">
    <property type="entry name" value="SHEWANELLA-LIKE PROTEIN PHOSPHATASE 1"/>
    <property type="match status" value="1"/>
</dbReference>
<dbReference type="PANTHER" id="PTHR46546">
    <property type="entry name" value="SHEWANELLA-LIKE PROTEIN PHOSPHATASE 1"/>
    <property type="match status" value="1"/>
</dbReference>
<evidence type="ECO:0000313" key="3">
    <source>
        <dbReference type="EMBL" id="CAD8805294.1"/>
    </source>
</evidence>
<name>A0A7S0Z5Y6_9CRYP</name>
<feature type="chain" id="PRO_5030656787" description="Calcineurin-like phosphoesterase domain-containing protein" evidence="1">
    <location>
        <begin position="26"/>
        <end position="523"/>
    </location>
</feature>
<dbReference type="Pfam" id="PF00149">
    <property type="entry name" value="Metallophos"/>
    <property type="match status" value="1"/>
</dbReference>
<dbReference type="PROSITE" id="PS51257">
    <property type="entry name" value="PROKAR_LIPOPROTEIN"/>
    <property type="match status" value="1"/>
</dbReference>
<proteinExistence type="predicted"/>
<dbReference type="EMBL" id="HBFN01032730">
    <property type="protein sequence ID" value="CAD8805294.1"/>
    <property type="molecule type" value="Transcribed_RNA"/>
</dbReference>
<dbReference type="AlphaFoldDB" id="A0A7S0Z5Y6"/>
<gene>
    <name evidence="3" type="ORF">HTEP1355_LOCUS18973</name>
</gene>
<feature type="domain" description="Calcineurin-like phosphoesterase" evidence="2">
    <location>
        <begin position="88"/>
        <end position="321"/>
    </location>
</feature>
<reference evidence="3" key="1">
    <citation type="submission" date="2021-01" db="EMBL/GenBank/DDBJ databases">
        <authorList>
            <person name="Corre E."/>
            <person name="Pelletier E."/>
            <person name="Niang G."/>
            <person name="Scheremetjew M."/>
            <person name="Finn R."/>
            <person name="Kale V."/>
            <person name="Holt S."/>
            <person name="Cochrane G."/>
            <person name="Meng A."/>
            <person name="Brown T."/>
            <person name="Cohen L."/>
        </authorList>
    </citation>
    <scope>NUCLEOTIDE SEQUENCE</scope>
    <source>
        <strain evidence="3">CCMP443</strain>
    </source>
</reference>
<dbReference type="Gene3D" id="3.60.21.10">
    <property type="match status" value="1"/>
</dbReference>